<dbReference type="Pfam" id="PF00561">
    <property type="entry name" value="Abhydrolase_1"/>
    <property type="match status" value="1"/>
</dbReference>
<keyword evidence="2" id="KW-0812">Transmembrane</keyword>
<keyword evidence="2" id="KW-0472">Membrane</keyword>
<gene>
    <name evidence="4" type="ORF">DR950_31690</name>
</gene>
<evidence type="ECO:0000259" key="3">
    <source>
        <dbReference type="Pfam" id="PF00561"/>
    </source>
</evidence>
<evidence type="ECO:0000313" key="4">
    <source>
        <dbReference type="EMBL" id="RGD63278.1"/>
    </source>
</evidence>
<evidence type="ECO:0000256" key="2">
    <source>
        <dbReference type="SAM" id="Phobius"/>
    </source>
</evidence>
<feature type="domain" description="AB hydrolase-1" evidence="3">
    <location>
        <begin position="145"/>
        <end position="250"/>
    </location>
</feature>
<name>A0A373A556_9ACTN</name>
<keyword evidence="4" id="KW-0378">Hydrolase</keyword>
<accession>A0A373A556</accession>
<evidence type="ECO:0000256" key="1">
    <source>
        <dbReference type="SAM" id="MobiDB-lite"/>
    </source>
</evidence>
<organism evidence="4 5">
    <name type="scientific">Kitasatospora xanthocidica</name>
    <dbReference type="NCBI Taxonomy" id="83382"/>
    <lineage>
        <taxon>Bacteria</taxon>
        <taxon>Bacillati</taxon>
        <taxon>Actinomycetota</taxon>
        <taxon>Actinomycetes</taxon>
        <taxon>Kitasatosporales</taxon>
        <taxon>Streptomycetaceae</taxon>
        <taxon>Kitasatospora</taxon>
    </lineage>
</organism>
<feature type="transmembrane region" description="Helical" evidence="2">
    <location>
        <begin position="12"/>
        <end position="32"/>
    </location>
</feature>
<sequence>MPATLLRRAARSLSALAAVVASVLAFLALVVLTDGAGSGLAAWLPVLAVGTALALWRSRSRSRSRSRDRSRSRGRTRAARLVPFLPVVAAAALTAPVCVPTVPTARQYPPDLPFVATEHWSLDTGSSVAVYHYPPAGPGPRHPVPLVYLNGGPVRGISLLDHRFLQLLAGQGYDVYAYEQPGGGRSGLLPMDQYTADRSVRDLGAFVDRLGAGAVDVLGFSSGAVVLTRALADPGTAARVHRAVIAEPGPMDGPTARIAGHQGRESARGLAPDPTGPRSTHVPRYAVAFGLMRLGLLSLGTGLIGQAEGDNAFTAADLGGDTASAYCARDAHRIPAEDSARNFSFSPAASLRVQRTVRDSASITPQLGRSRTPAMLMIAECSSQVRQWATAVLAADPAIQRTQFMPGVGHHMWNGLDGNDDRAAAVIGAFLQGEPAPLPNSPTREGIPAFLRDHE</sequence>
<keyword evidence="2" id="KW-1133">Transmembrane helix</keyword>
<feature type="transmembrane region" description="Helical" evidence="2">
    <location>
        <begin position="78"/>
        <end position="97"/>
    </location>
</feature>
<feature type="region of interest" description="Disordered" evidence="1">
    <location>
        <begin position="259"/>
        <end position="279"/>
    </location>
</feature>
<proteinExistence type="predicted"/>
<feature type="region of interest" description="Disordered" evidence="1">
    <location>
        <begin position="434"/>
        <end position="455"/>
    </location>
</feature>
<dbReference type="AlphaFoldDB" id="A0A373A556"/>
<evidence type="ECO:0000313" key="5">
    <source>
        <dbReference type="Proteomes" id="UP000263377"/>
    </source>
</evidence>
<dbReference type="EMBL" id="QVIG01000001">
    <property type="protein sequence ID" value="RGD63278.1"/>
    <property type="molecule type" value="Genomic_DNA"/>
</dbReference>
<feature type="transmembrane region" description="Helical" evidence="2">
    <location>
        <begin position="38"/>
        <end position="57"/>
    </location>
</feature>
<dbReference type="InterPro" id="IPR000073">
    <property type="entry name" value="AB_hydrolase_1"/>
</dbReference>
<reference evidence="4 5" key="1">
    <citation type="submission" date="2018-08" db="EMBL/GenBank/DDBJ databases">
        <title>Diversity &amp; Physiological Properties of Lignin-Decomposing Actinobacteria from Soil.</title>
        <authorList>
            <person name="Roh S.G."/>
            <person name="Kim S.B."/>
        </authorList>
    </citation>
    <scope>NUCLEOTIDE SEQUENCE [LARGE SCALE GENOMIC DNA]</scope>
    <source>
        <strain evidence="4 5">MMS17-GH009</strain>
    </source>
</reference>
<keyword evidence="5" id="KW-1185">Reference proteome</keyword>
<protein>
    <submittedName>
        <fullName evidence="4">Alpha/beta fold hydrolase</fullName>
    </submittedName>
</protein>
<dbReference type="GO" id="GO:0016787">
    <property type="term" value="F:hydrolase activity"/>
    <property type="evidence" value="ECO:0007669"/>
    <property type="project" value="UniProtKB-KW"/>
</dbReference>
<dbReference type="InterPro" id="IPR029058">
    <property type="entry name" value="AB_hydrolase_fold"/>
</dbReference>
<dbReference type="Proteomes" id="UP000263377">
    <property type="component" value="Unassembled WGS sequence"/>
</dbReference>
<comment type="caution">
    <text evidence="4">The sequence shown here is derived from an EMBL/GenBank/DDBJ whole genome shotgun (WGS) entry which is preliminary data.</text>
</comment>
<dbReference type="SUPFAM" id="SSF53474">
    <property type="entry name" value="alpha/beta-Hydrolases"/>
    <property type="match status" value="1"/>
</dbReference>
<dbReference type="Gene3D" id="3.40.50.1820">
    <property type="entry name" value="alpha/beta hydrolase"/>
    <property type="match status" value="1"/>
</dbReference>